<reference evidence="18" key="1">
    <citation type="submission" date="2023-03" db="EMBL/GenBank/DDBJ databases">
        <authorList>
            <person name="Steffen K."/>
            <person name="Cardenas P."/>
        </authorList>
    </citation>
    <scope>NUCLEOTIDE SEQUENCE</scope>
</reference>
<evidence type="ECO:0000313" key="18">
    <source>
        <dbReference type="EMBL" id="CAI8028106.1"/>
    </source>
</evidence>
<feature type="domain" description="Topo IA-type catalytic" evidence="17">
    <location>
        <begin position="246"/>
        <end position="670"/>
    </location>
</feature>
<dbReference type="SMART" id="SM00436">
    <property type="entry name" value="TOP1Bc"/>
    <property type="match status" value="1"/>
</dbReference>
<dbReference type="GO" id="GO:0005694">
    <property type="term" value="C:chromosome"/>
    <property type="evidence" value="ECO:0007669"/>
    <property type="project" value="InterPro"/>
</dbReference>
<dbReference type="SUPFAM" id="SSF56712">
    <property type="entry name" value="Prokaryotic type I DNA topoisomerase"/>
    <property type="match status" value="1"/>
</dbReference>
<dbReference type="GO" id="GO:0003917">
    <property type="term" value="F:DNA topoisomerase type I (single strand cut, ATP-independent) activity"/>
    <property type="evidence" value="ECO:0007669"/>
    <property type="project" value="UniProtKB-EC"/>
</dbReference>
<feature type="region of interest" description="Disordered" evidence="15">
    <location>
        <begin position="75"/>
        <end position="106"/>
    </location>
</feature>
<dbReference type="InterPro" id="IPR023406">
    <property type="entry name" value="Topo_IA_AS"/>
</dbReference>
<dbReference type="Pfam" id="PF01131">
    <property type="entry name" value="Topoisom_bac"/>
    <property type="match status" value="1"/>
</dbReference>
<dbReference type="SMART" id="SM00437">
    <property type="entry name" value="TOP1Ac"/>
    <property type="match status" value="1"/>
</dbReference>
<dbReference type="Gene3D" id="2.70.20.10">
    <property type="entry name" value="Topoisomerase I, domain 3"/>
    <property type="match status" value="1"/>
</dbReference>
<comment type="caution">
    <text evidence="18">The sequence shown here is derived from an EMBL/GenBank/DDBJ whole genome shotgun (WGS) entry which is preliminary data.</text>
</comment>
<evidence type="ECO:0000256" key="14">
    <source>
        <dbReference type="ARBA" id="ARBA00032877"/>
    </source>
</evidence>
<keyword evidence="10" id="KW-0413">Isomerase</keyword>
<dbReference type="InterPro" id="IPR013826">
    <property type="entry name" value="Topo_IA_cen_sub3"/>
</dbReference>
<evidence type="ECO:0000256" key="7">
    <source>
        <dbReference type="ARBA" id="ARBA00022842"/>
    </source>
</evidence>
<proteinExistence type="inferred from homology"/>
<evidence type="ECO:0000256" key="9">
    <source>
        <dbReference type="ARBA" id="ARBA00023125"/>
    </source>
</evidence>
<evidence type="ECO:0000256" key="15">
    <source>
        <dbReference type="SAM" id="MobiDB-lite"/>
    </source>
</evidence>
<dbReference type="InterPro" id="IPR013497">
    <property type="entry name" value="Topo_IA_cen"/>
</dbReference>
<keyword evidence="8" id="KW-0799">Topoisomerase</keyword>
<keyword evidence="4" id="KW-0479">Metal-binding</keyword>
<evidence type="ECO:0000313" key="19">
    <source>
        <dbReference type="Proteomes" id="UP001174909"/>
    </source>
</evidence>
<organism evidence="18 19">
    <name type="scientific">Geodia barretti</name>
    <name type="common">Barrett's horny sponge</name>
    <dbReference type="NCBI Taxonomy" id="519541"/>
    <lineage>
        <taxon>Eukaryota</taxon>
        <taxon>Metazoa</taxon>
        <taxon>Porifera</taxon>
        <taxon>Demospongiae</taxon>
        <taxon>Heteroscleromorpha</taxon>
        <taxon>Tetractinellida</taxon>
        <taxon>Astrophorina</taxon>
        <taxon>Geodiidae</taxon>
        <taxon>Geodia</taxon>
    </lineage>
</organism>
<protein>
    <recommendedName>
        <fullName evidence="3">DNA topoisomerase</fullName>
        <ecNumber evidence="3">5.6.2.1</ecNumber>
    </recommendedName>
    <alternativeName>
        <fullName evidence="14">Omega-protein</fullName>
    </alternativeName>
    <alternativeName>
        <fullName evidence="13">Relaxing enzyme</fullName>
    </alternativeName>
    <alternativeName>
        <fullName evidence="11">Swivelase</fullName>
    </alternativeName>
    <alternativeName>
        <fullName evidence="12">Untwisting enzyme</fullName>
    </alternativeName>
</protein>
<comment type="similarity">
    <text evidence="2">Belongs to the type IA topoisomerase family.</text>
</comment>
<evidence type="ECO:0000256" key="1">
    <source>
        <dbReference type="ARBA" id="ARBA00000213"/>
    </source>
</evidence>
<dbReference type="CDD" id="cd03363">
    <property type="entry name" value="TOPRIM_TopoIA_TopoI"/>
    <property type="match status" value="1"/>
</dbReference>
<dbReference type="CDD" id="cd00186">
    <property type="entry name" value="TOP1Ac"/>
    <property type="match status" value="1"/>
</dbReference>
<dbReference type="InterPro" id="IPR006171">
    <property type="entry name" value="TOPRIM_dom"/>
</dbReference>
<keyword evidence="19" id="KW-1185">Reference proteome</keyword>
<dbReference type="EMBL" id="CASHTH010002317">
    <property type="protein sequence ID" value="CAI8028106.1"/>
    <property type="molecule type" value="Genomic_DNA"/>
</dbReference>
<evidence type="ECO:0000256" key="6">
    <source>
        <dbReference type="ARBA" id="ARBA00022833"/>
    </source>
</evidence>
<accession>A0AA35WT89</accession>
<dbReference type="Gene3D" id="1.10.460.10">
    <property type="entry name" value="Topoisomerase I, domain 2"/>
    <property type="match status" value="1"/>
</dbReference>
<evidence type="ECO:0000259" key="16">
    <source>
        <dbReference type="PROSITE" id="PS50880"/>
    </source>
</evidence>
<evidence type="ECO:0000256" key="5">
    <source>
        <dbReference type="ARBA" id="ARBA00022771"/>
    </source>
</evidence>
<feature type="compositionally biased region" description="Basic and acidic residues" evidence="15">
    <location>
        <begin position="75"/>
        <end position="86"/>
    </location>
</feature>
<dbReference type="Gene3D" id="3.30.65.10">
    <property type="entry name" value="Bacterial Topoisomerase I, domain 1"/>
    <property type="match status" value="2"/>
</dbReference>
<dbReference type="InterPro" id="IPR000380">
    <property type="entry name" value="Topo_IA"/>
</dbReference>
<keyword evidence="5" id="KW-0863">Zinc-finger</keyword>
<dbReference type="Proteomes" id="UP001174909">
    <property type="component" value="Unassembled WGS sequence"/>
</dbReference>
<dbReference type="Pfam" id="PF01396">
    <property type="entry name" value="Zn_ribbon_Top1"/>
    <property type="match status" value="2"/>
</dbReference>
<dbReference type="GO" id="GO:0008270">
    <property type="term" value="F:zinc ion binding"/>
    <property type="evidence" value="ECO:0007669"/>
    <property type="project" value="UniProtKB-KW"/>
</dbReference>
<dbReference type="HAMAP" id="MF_00952">
    <property type="entry name" value="Topoisom_1_prok"/>
    <property type="match status" value="1"/>
</dbReference>
<dbReference type="Pfam" id="PF01751">
    <property type="entry name" value="Toprim"/>
    <property type="match status" value="1"/>
</dbReference>
<dbReference type="NCBIfam" id="TIGR01051">
    <property type="entry name" value="topA_bact"/>
    <property type="match status" value="1"/>
</dbReference>
<dbReference type="InterPro" id="IPR028612">
    <property type="entry name" value="Topoisom_1_IA"/>
</dbReference>
<evidence type="ECO:0000256" key="13">
    <source>
        <dbReference type="ARBA" id="ARBA00032235"/>
    </source>
</evidence>
<dbReference type="InterPro" id="IPR013825">
    <property type="entry name" value="Topo_IA_cen_sub2"/>
</dbReference>
<dbReference type="Gene3D" id="1.10.290.10">
    <property type="entry name" value="Topoisomerase I, domain 4"/>
    <property type="match status" value="1"/>
</dbReference>
<evidence type="ECO:0000256" key="11">
    <source>
        <dbReference type="ARBA" id="ARBA00030003"/>
    </source>
</evidence>
<evidence type="ECO:0000259" key="17">
    <source>
        <dbReference type="PROSITE" id="PS52039"/>
    </source>
</evidence>
<dbReference type="PANTHER" id="PTHR42785">
    <property type="entry name" value="DNA TOPOISOMERASE, TYPE IA, CORE"/>
    <property type="match status" value="1"/>
</dbReference>
<evidence type="ECO:0000256" key="12">
    <source>
        <dbReference type="ARBA" id="ARBA00031985"/>
    </source>
</evidence>
<dbReference type="InterPro" id="IPR003602">
    <property type="entry name" value="Topo_IA_DNA-bd_dom"/>
</dbReference>
<dbReference type="InterPro" id="IPR013824">
    <property type="entry name" value="Topo_IA_cen_sub1"/>
</dbReference>
<evidence type="ECO:0000256" key="4">
    <source>
        <dbReference type="ARBA" id="ARBA00022723"/>
    </source>
</evidence>
<keyword evidence="7" id="KW-0460">Magnesium</keyword>
<dbReference type="PROSITE" id="PS50880">
    <property type="entry name" value="TOPRIM"/>
    <property type="match status" value="1"/>
</dbReference>
<feature type="region of interest" description="Disordered" evidence="15">
    <location>
        <begin position="454"/>
        <end position="476"/>
    </location>
</feature>
<dbReference type="Gene3D" id="3.40.50.140">
    <property type="match status" value="1"/>
</dbReference>
<evidence type="ECO:0000256" key="10">
    <source>
        <dbReference type="ARBA" id="ARBA00023235"/>
    </source>
</evidence>
<dbReference type="GO" id="GO:0003677">
    <property type="term" value="F:DNA binding"/>
    <property type="evidence" value="ECO:0007669"/>
    <property type="project" value="UniProtKB-KW"/>
</dbReference>
<dbReference type="AlphaFoldDB" id="A0AA35WT89"/>
<dbReference type="PROSITE" id="PS00396">
    <property type="entry name" value="TOPO_IA_1"/>
    <property type="match status" value="1"/>
</dbReference>
<name>A0AA35WT89_GEOBA</name>
<dbReference type="EC" id="5.6.2.1" evidence="3"/>
<dbReference type="InterPro" id="IPR003601">
    <property type="entry name" value="Topo_IA_2"/>
</dbReference>
<sequence>MEERDYPDIVSRSALKKWGWTDTLIDRYLGDPDELGTNPISPSGPDVKYYKKERIQETERRSEVKEALVKVLEKRNGSALGTDRKTPSRASSPKRGKTSQRGARDSIAHRIGAASGKRLVIVESPAKARTVGQILGNRYVVTASQGHVRDLPKGKMGVDLDNDFEPSYVTMRDKMPLVKEIKRAGDEAADIYLATDPDREGEAISWHLQTAAGWDKATANPPKRVVFHEITKDAVEEAFKHPREIDMKLVNAQQARRILDRLVGYQISPLLGKRVQRGTSAGRVQSVSLRLVTDREKEIQAFIPVESWSLDAELHKAADQAALHSIKGNRQRLTISAEEEARGYESELKEAAYAVAEVRKREVRQRPAAPFTTSTLQQEAGRKLRFTAQRTMSVAQQLYEGLTVGSEGSVGLITYMRTDSVQVAETAVQEARLYIGDKYGKDYLPDKPRAYRTRTKSAQEAHEAIRPTAIGRSPDSLKPYLTTEQFRLYGLIWARMLASQMADALSDATTVNIGPRGSVLKFPGFRTLYMEGKDEGDAEEASNSLPELAVGDALNCNSLEANQHFTQPPPRFTEATLVKAMEERGIGRPSTYAPTIGVLLARNYVSKENNSLHPSLLGTTVSDLLTQFFTDIMDPDFTAYMEEKLDEVSQGEREWVPMLQEFYGPFAEHLDNANENMPRVKPEDEATDEVCENCEKPMVIKTGRFGRFMACTGYPQCRTTRQIKETGAKCPLCDGDLVERGSRRGVFYGCSNYPECKYTNNRRPLPDPCPECDGLMVGNRDGSSACTVCAWKAAAPEATDAEASGSSQEQELATVGD</sequence>
<gene>
    <name evidence="18" type="ORF">GBAR_LOCUS16022</name>
</gene>
<dbReference type="InterPro" id="IPR005733">
    <property type="entry name" value="TopoI_bac-type"/>
</dbReference>
<dbReference type="PRINTS" id="PR00417">
    <property type="entry name" value="PRTPISMRASEI"/>
</dbReference>
<dbReference type="PROSITE" id="PS52039">
    <property type="entry name" value="TOPO_IA_2"/>
    <property type="match status" value="1"/>
</dbReference>
<keyword evidence="9" id="KW-0238">DNA-binding</keyword>
<evidence type="ECO:0000256" key="3">
    <source>
        <dbReference type="ARBA" id="ARBA00012891"/>
    </source>
</evidence>
<evidence type="ECO:0000256" key="2">
    <source>
        <dbReference type="ARBA" id="ARBA00009446"/>
    </source>
</evidence>
<comment type="catalytic activity">
    <reaction evidence="1">
        <text>ATP-independent breakage of single-stranded DNA, followed by passage and rejoining.</text>
        <dbReference type="EC" id="5.6.2.1"/>
    </reaction>
</comment>
<dbReference type="InterPro" id="IPR023405">
    <property type="entry name" value="Topo_IA_core_domain"/>
</dbReference>
<dbReference type="SMART" id="SM00493">
    <property type="entry name" value="TOPRIM"/>
    <property type="match status" value="1"/>
</dbReference>
<dbReference type="GO" id="GO:0006265">
    <property type="term" value="P:DNA topological change"/>
    <property type="evidence" value="ECO:0007669"/>
    <property type="project" value="InterPro"/>
</dbReference>
<keyword evidence="6" id="KW-0862">Zinc</keyword>
<dbReference type="InterPro" id="IPR013498">
    <property type="entry name" value="Topo_IA_Znf"/>
</dbReference>
<dbReference type="PANTHER" id="PTHR42785:SF1">
    <property type="entry name" value="DNA TOPOISOMERASE"/>
    <property type="match status" value="1"/>
</dbReference>
<dbReference type="InterPro" id="IPR034149">
    <property type="entry name" value="TOPRIM_TopoI"/>
</dbReference>
<feature type="domain" description="Toprim" evidence="16">
    <location>
        <begin position="117"/>
        <end position="231"/>
    </location>
</feature>
<dbReference type="SUPFAM" id="SSF57783">
    <property type="entry name" value="Zinc beta-ribbon"/>
    <property type="match status" value="2"/>
</dbReference>
<evidence type="ECO:0000256" key="8">
    <source>
        <dbReference type="ARBA" id="ARBA00023029"/>
    </source>
</evidence>